<dbReference type="PANTHER" id="PTHR45949:SF2">
    <property type="entry name" value="SORTING NEXIN-4"/>
    <property type="match status" value="1"/>
</dbReference>
<keyword evidence="7" id="KW-0472">Membrane</keyword>
<feature type="compositionally biased region" description="Polar residues" evidence="11">
    <location>
        <begin position="22"/>
        <end position="35"/>
    </location>
</feature>
<keyword evidence="6" id="KW-0446">Lipid-binding</keyword>
<dbReference type="FunFam" id="3.30.1520.10:FF:000049">
    <property type="entry name" value="Vacuolar sorting protein VPS1"/>
    <property type="match status" value="1"/>
</dbReference>
<comment type="similarity">
    <text evidence="3">Belongs to the sorting nexin family.</text>
</comment>
<dbReference type="Gene3D" id="3.30.1520.10">
    <property type="entry name" value="Phox-like domain"/>
    <property type="match status" value="1"/>
</dbReference>
<dbReference type="Pfam" id="PF00787">
    <property type="entry name" value="PX"/>
    <property type="match status" value="1"/>
</dbReference>
<sequence>MLNEEDDTFASVSWEDHPPEQQPTVSSHRYQQQSIHPYPHAPPDTALAAGSADEDEHEHEHEHEHDDGHPQSQPLLAVQVKLPVRELEGTKDSFVSYLVSAQTDLPIYQSKNPSARRRFQDFVFLHDHLIKDFPASVVPPLPDKSRFKYVTGDRFSPDFVERRRSGLERFMQRLARHPTLSRSKLLCSFIESTQWNVDMHTHLAHPPVPEAPATLLEMASDTLLNAFSKVRKPDERFLEIRDGLERFEERLVAIERIEGRSQEPHQRSVNSHHHLSTSASSFNFIFLVYIIALDLASDYEDLAASIQGLGFLESGITDPLSRFESALLDYSIGLRDLNTTTTTPMLSKLVSLINYSDSFRNVLKLRDQKQLDFEDLSSYLSNLTTERDRIAAGFATTVGISSYLKEKLEFIRSGAETDTSREAKIHKLDCKIKDLQEAVTSAHETSDRFNQEVMKEFRVFQDSKAVELKEILNDVRTGISPCTRNPSRTGRT</sequence>
<dbReference type="PROSITE" id="PS50195">
    <property type="entry name" value="PX"/>
    <property type="match status" value="1"/>
</dbReference>
<dbReference type="GO" id="GO:0032456">
    <property type="term" value="P:endocytic recycling"/>
    <property type="evidence" value="ECO:0007669"/>
    <property type="project" value="TreeGrafter"/>
</dbReference>
<reference evidence="13 14" key="1">
    <citation type="submission" date="2017-11" db="EMBL/GenBank/DDBJ databases">
        <title>De novo assembly and phasing of dikaryotic genomes from two isolates of Puccinia coronata f. sp. avenae, the causal agent of oat crown rust.</title>
        <authorList>
            <person name="Miller M.E."/>
            <person name="Zhang Y."/>
            <person name="Omidvar V."/>
            <person name="Sperschneider J."/>
            <person name="Schwessinger B."/>
            <person name="Raley C."/>
            <person name="Palmer J.M."/>
            <person name="Garnica D."/>
            <person name="Upadhyaya N."/>
            <person name="Rathjen J."/>
            <person name="Taylor J.M."/>
            <person name="Park R.F."/>
            <person name="Dodds P.N."/>
            <person name="Hirsch C.D."/>
            <person name="Kianian S.F."/>
            <person name="Figueroa M."/>
        </authorList>
    </citation>
    <scope>NUCLEOTIDE SEQUENCE [LARGE SCALE GENOMIC DNA]</scope>
    <source>
        <strain evidence="13">12SD80</strain>
    </source>
</reference>
<dbReference type="Proteomes" id="UP000235392">
    <property type="component" value="Unassembled WGS sequence"/>
</dbReference>
<dbReference type="GO" id="GO:0061709">
    <property type="term" value="P:reticulophagy"/>
    <property type="evidence" value="ECO:0007669"/>
    <property type="project" value="TreeGrafter"/>
</dbReference>
<comment type="caution">
    <text evidence="13">The sequence shown here is derived from an EMBL/GenBank/DDBJ whole genome shotgun (WGS) entry which is preliminary data.</text>
</comment>
<dbReference type="Gene3D" id="1.20.1270.60">
    <property type="entry name" value="Arfaptin homology (AH) domain/BAR domain"/>
    <property type="match status" value="1"/>
</dbReference>
<protein>
    <recommendedName>
        <fullName evidence="8">Sorting nexin-4</fullName>
    </recommendedName>
    <alternativeName>
        <fullName evidence="9">Autophagy-related protein 24</fullName>
    </alternativeName>
</protein>
<dbReference type="PANTHER" id="PTHR45949">
    <property type="entry name" value="SORTING NEXIN-4"/>
    <property type="match status" value="1"/>
</dbReference>
<evidence type="ECO:0000256" key="2">
    <source>
        <dbReference type="ARBA" id="ARBA00004496"/>
    </source>
</evidence>
<proteinExistence type="inferred from homology"/>
<comment type="subcellular location">
    <subcellularLocation>
        <location evidence="2">Cytoplasm</location>
    </subcellularLocation>
    <subcellularLocation>
        <location evidence="1">Endomembrane system</location>
        <topology evidence="1">Peripheral membrane protein</topology>
    </subcellularLocation>
</comment>
<dbReference type="AlphaFoldDB" id="A0A2N5TP51"/>
<dbReference type="GO" id="GO:0035091">
    <property type="term" value="F:phosphatidylinositol binding"/>
    <property type="evidence" value="ECO:0007669"/>
    <property type="project" value="InterPro"/>
</dbReference>
<feature type="region of interest" description="Disordered" evidence="11">
    <location>
        <begin position="1"/>
        <end position="73"/>
    </location>
</feature>
<evidence type="ECO:0000313" key="13">
    <source>
        <dbReference type="EMBL" id="PLW27262.1"/>
    </source>
</evidence>
<evidence type="ECO:0000256" key="10">
    <source>
        <dbReference type="ARBA" id="ARBA00054950"/>
    </source>
</evidence>
<evidence type="ECO:0000313" key="14">
    <source>
        <dbReference type="Proteomes" id="UP000235392"/>
    </source>
</evidence>
<feature type="compositionally biased region" description="Basic and acidic residues" evidence="11">
    <location>
        <begin position="58"/>
        <end position="69"/>
    </location>
</feature>
<dbReference type="SMART" id="SM00312">
    <property type="entry name" value="PX"/>
    <property type="match status" value="1"/>
</dbReference>
<keyword evidence="4" id="KW-0813">Transport</keyword>
<evidence type="ECO:0000256" key="3">
    <source>
        <dbReference type="ARBA" id="ARBA00010883"/>
    </source>
</evidence>
<evidence type="ECO:0000256" key="4">
    <source>
        <dbReference type="ARBA" id="ARBA00022448"/>
    </source>
</evidence>
<dbReference type="GO" id="GO:0015031">
    <property type="term" value="P:protein transport"/>
    <property type="evidence" value="ECO:0007669"/>
    <property type="project" value="TreeGrafter"/>
</dbReference>
<feature type="domain" description="PX" evidence="12">
    <location>
        <begin position="75"/>
        <end position="197"/>
    </location>
</feature>
<name>A0A2N5TP51_9BASI</name>
<comment type="function">
    <text evidence="10">Sorting nexin, involved in the separation or division of vacuoles throughout the entire life cycle of the cells. Involved in retrieval of late-Golgi SNAREs from post-Golgi endosomes to the trans-Golgi network, for cytoplasm to vacuole transport (Cvt), and autophagy of large cargos including mitophagy, pexophagy and glycophagy.</text>
</comment>
<dbReference type="GO" id="GO:0034727">
    <property type="term" value="P:piecemeal microautophagy of the nucleus"/>
    <property type="evidence" value="ECO:0007669"/>
    <property type="project" value="TreeGrafter"/>
</dbReference>
<organism evidence="13 14">
    <name type="scientific">Puccinia coronata f. sp. avenae</name>
    <dbReference type="NCBI Taxonomy" id="200324"/>
    <lineage>
        <taxon>Eukaryota</taxon>
        <taxon>Fungi</taxon>
        <taxon>Dikarya</taxon>
        <taxon>Basidiomycota</taxon>
        <taxon>Pucciniomycotina</taxon>
        <taxon>Pucciniomycetes</taxon>
        <taxon>Pucciniales</taxon>
        <taxon>Pucciniaceae</taxon>
        <taxon>Puccinia</taxon>
    </lineage>
</organism>
<evidence type="ECO:0000256" key="5">
    <source>
        <dbReference type="ARBA" id="ARBA00022490"/>
    </source>
</evidence>
<evidence type="ECO:0000256" key="1">
    <source>
        <dbReference type="ARBA" id="ARBA00004184"/>
    </source>
</evidence>
<evidence type="ECO:0000256" key="7">
    <source>
        <dbReference type="ARBA" id="ARBA00023136"/>
    </source>
</evidence>
<accession>A0A2N5TP51</accession>
<evidence type="ECO:0000256" key="9">
    <source>
        <dbReference type="ARBA" id="ARBA00041273"/>
    </source>
</evidence>
<dbReference type="InterPro" id="IPR036871">
    <property type="entry name" value="PX_dom_sf"/>
</dbReference>
<dbReference type="CDD" id="cd06863">
    <property type="entry name" value="PX_Atg24p"/>
    <property type="match status" value="1"/>
</dbReference>
<dbReference type="GO" id="GO:0005769">
    <property type="term" value="C:early endosome"/>
    <property type="evidence" value="ECO:0007669"/>
    <property type="project" value="TreeGrafter"/>
</dbReference>
<dbReference type="GO" id="GO:0000407">
    <property type="term" value="C:phagophore assembly site"/>
    <property type="evidence" value="ECO:0007669"/>
    <property type="project" value="TreeGrafter"/>
</dbReference>
<evidence type="ECO:0000256" key="8">
    <source>
        <dbReference type="ARBA" id="ARBA00040748"/>
    </source>
</evidence>
<evidence type="ECO:0000256" key="11">
    <source>
        <dbReference type="SAM" id="MobiDB-lite"/>
    </source>
</evidence>
<dbReference type="GO" id="GO:0000422">
    <property type="term" value="P:autophagy of mitochondrion"/>
    <property type="evidence" value="ECO:0007669"/>
    <property type="project" value="TreeGrafter"/>
</dbReference>
<evidence type="ECO:0000259" key="12">
    <source>
        <dbReference type="PROSITE" id="PS50195"/>
    </source>
</evidence>
<evidence type="ECO:0000256" key="6">
    <source>
        <dbReference type="ARBA" id="ARBA00023121"/>
    </source>
</evidence>
<dbReference type="InterPro" id="IPR001683">
    <property type="entry name" value="PX_dom"/>
</dbReference>
<gene>
    <name evidence="13" type="ORF">PCASD_23964</name>
</gene>
<dbReference type="EMBL" id="PGCI01000416">
    <property type="protein sequence ID" value="PLW27262.1"/>
    <property type="molecule type" value="Genomic_DNA"/>
</dbReference>
<dbReference type="SUPFAM" id="SSF64268">
    <property type="entry name" value="PX domain"/>
    <property type="match status" value="1"/>
</dbReference>
<keyword evidence="5" id="KW-0963">Cytoplasm</keyword>
<dbReference type="InterPro" id="IPR027267">
    <property type="entry name" value="AH/BAR_dom_sf"/>
</dbReference>